<evidence type="ECO:0000313" key="4">
    <source>
        <dbReference type="EMBL" id="QIX01548.1"/>
    </source>
</evidence>
<proteinExistence type="predicted"/>
<name>A0A6H0Y3Y1_9PEZI</name>
<dbReference type="GO" id="GO:0005634">
    <property type="term" value="C:nucleus"/>
    <property type="evidence" value="ECO:0007669"/>
    <property type="project" value="TreeGrafter"/>
</dbReference>
<feature type="region of interest" description="Disordered" evidence="2">
    <location>
        <begin position="202"/>
        <end position="406"/>
    </location>
</feature>
<feature type="region of interest" description="Disordered" evidence="2">
    <location>
        <begin position="1"/>
        <end position="30"/>
    </location>
</feature>
<feature type="compositionally biased region" description="Basic and acidic residues" evidence="2">
    <location>
        <begin position="367"/>
        <end position="376"/>
    </location>
</feature>
<dbReference type="PANTHER" id="PTHR23325:SF1">
    <property type="entry name" value="SERUM RESPONSE FACTOR-BINDING PROTEIN 1"/>
    <property type="match status" value="1"/>
</dbReference>
<evidence type="ECO:0000259" key="3">
    <source>
        <dbReference type="Pfam" id="PF09073"/>
    </source>
</evidence>
<keyword evidence="1" id="KW-0175">Coiled coil</keyword>
<organism evidence="4 5">
    <name type="scientific">Peltaster fructicola</name>
    <dbReference type="NCBI Taxonomy" id="286661"/>
    <lineage>
        <taxon>Eukaryota</taxon>
        <taxon>Fungi</taxon>
        <taxon>Dikarya</taxon>
        <taxon>Ascomycota</taxon>
        <taxon>Pezizomycotina</taxon>
        <taxon>Dothideomycetes</taxon>
        <taxon>Dothideomycetes incertae sedis</taxon>
        <taxon>Peltaster</taxon>
    </lineage>
</organism>
<protein>
    <recommendedName>
        <fullName evidence="3">Bud22 domain-containing protein</fullName>
    </recommendedName>
</protein>
<feature type="compositionally biased region" description="Low complexity" evidence="2">
    <location>
        <begin position="270"/>
        <end position="279"/>
    </location>
</feature>
<dbReference type="GO" id="GO:0030686">
    <property type="term" value="C:90S preribosome"/>
    <property type="evidence" value="ECO:0007669"/>
    <property type="project" value="TreeGrafter"/>
</dbReference>
<dbReference type="GO" id="GO:0030490">
    <property type="term" value="P:maturation of SSU-rRNA"/>
    <property type="evidence" value="ECO:0007669"/>
    <property type="project" value="TreeGrafter"/>
</dbReference>
<gene>
    <name evidence="4" type="ORF">AMS68_007065</name>
</gene>
<dbReference type="PANTHER" id="PTHR23325">
    <property type="entry name" value="SERUM RESPONSE FACTOR-BINDING"/>
    <property type="match status" value="1"/>
</dbReference>
<dbReference type="AlphaFoldDB" id="A0A6H0Y3Y1"/>
<dbReference type="InterPro" id="IPR037393">
    <property type="entry name" value="Bud22/SRFB1"/>
</dbReference>
<dbReference type="EMBL" id="CP051143">
    <property type="protein sequence ID" value="QIX01548.1"/>
    <property type="molecule type" value="Genomic_DNA"/>
</dbReference>
<dbReference type="InterPro" id="IPR015158">
    <property type="entry name" value="Bud22_dom"/>
</dbReference>
<accession>A0A6H0Y3Y1</accession>
<dbReference type="Proteomes" id="UP000503462">
    <property type="component" value="Chromosome 5"/>
</dbReference>
<evidence type="ECO:0000256" key="1">
    <source>
        <dbReference type="ARBA" id="ARBA00023054"/>
    </source>
</evidence>
<sequence length="406" mass="44635">MPKRKRDFEEPKASAAKGSARQQRLDHKLDTGTRSIAHACKVAKGFERQKLGRREKTARAEKSDNEITRIQSEIAALKTLDTLGSARLILYKSLSKIKAVTASELFTDLLSKRPPIQQDPAAHNIHARLCNSKPVKEALTRTLEDVLTAAHIESHAKGKIKKKLQPEEPYPAQGVEELKEEDLQDDDDGLSDISGNEVYAKYEDRLASSEDEELASDEEDISRLEAQLRTEGVGDNTSVSGSEEESDFGGFEVVRSSKSRTAAHSEVGKPKSSLLLPSLTMGGYISASDSSEVEEIDVAPRKNRPGQRARQAIWEKKYGTKAKHLKDGAKSRDQGWDAKRGATGDTRRGSRFPSNRGADSKQSAAEPKPRKKDDAGPLHPSWVAAKAAKEKREAIPAFTGKKISFD</sequence>
<evidence type="ECO:0000256" key="2">
    <source>
        <dbReference type="SAM" id="MobiDB-lite"/>
    </source>
</evidence>
<dbReference type="OrthoDB" id="3364872at2759"/>
<evidence type="ECO:0000313" key="5">
    <source>
        <dbReference type="Proteomes" id="UP000503462"/>
    </source>
</evidence>
<reference evidence="4 5" key="1">
    <citation type="journal article" date="2016" name="Sci. Rep.">
        <title>Peltaster fructicola genome reveals evolution from an invasive phytopathogen to an ectophytic parasite.</title>
        <authorList>
            <person name="Xu C."/>
            <person name="Chen H."/>
            <person name="Gleason M.L."/>
            <person name="Xu J.R."/>
            <person name="Liu H."/>
            <person name="Zhang R."/>
            <person name="Sun G."/>
        </authorList>
    </citation>
    <scope>NUCLEOTIDE SEQUENCE [LARGE SCALE GENOMIC DNA]</scope>
    <source>
        <strain evidence="4 5">LNHT1506</strain>
    </source>
</reference>
<feature type="compositionally biased region" description="Basic and acidic residues" evidence="2">
    <location>
        <begin position="1"/>
        <end position="12"/>
    </location>
</feature>
<feature type="compositionally biased region" description="Basic and acidic residues" evidence="2">
    <location>
        <begin position="325"/>
        <end position="348"/>
    </location>
</feature>
<feature type="compositionally biased region" description="Acidic residues" evidence="2">
    <location>
        <begin position="209"/>
        <end position="220"/>
    </location>
</feature>
<feature type="domain" description="Bud22" evidence="3">
    <location>
        <begin position="32"/>
        <end position="406"/>
    </location>
</feature>
<keyword evidence="5" id="KW-1185">Reference proteome</keyword>
<dbReference type="Pfam" id="PF09073">
    <property type="entry name" value="BUD22"/>
    <property type="match status" value="1"/>
</dbReference>